<dbReference type="PROSITE" id="PS51471">
    <property type="entry name" value="FE2OG_OXY"/>
    <property type="match status" value="1"/>
</dbReference>
<dbReference type="Pfam" id="PF00857">
    <property type="entry name" value="Isochorismatase"/>
    <property type="match status" value="1"/>
</dbReference>
<dbReference type="STRING" id="86049.A0A1C1CWH6"/>
<keyword evidence="5" id="KW-1185">Reference proteome</keyword>
<feature type="domain" description="Fe2OG dioxygenase" evidence="3">
    <location>
        <begin position="569"/>
        <end position="691"/>
    </location>
</feature>
<dbReference type="SUPFAM" id="SSF52499">
    <property type="entry name" value="Isochorismatase-like hydrolases"/>
    <property type="match status" value="1"/>
</dbReference>
<dbReference type="CDD" id="cd00431">
    <property type="entry name" value="cysteine_hydrolases"/>
    <property type="match status" value="1"/>
</dbReference>
<dbReference type="VEuPathDB" id="FungiDB:G647_04242"/>
<evidence type="ECO:0000256" key="1">
    <source>
        <dbReference type="ARBA" id="ARBA00006336"/>
    </source>
</evidence>
<proteinExistence type="inferred from homology"/>
<reference evidence="5" key="1">
    <citation type="submission" date="2015-07" db="EMBL/GenBank/DDBJ databases">
        <authorList>
            <person name="Teixeira M.M."/>
            <person name="Souza R.C."/>
            <person name="Almeida L.G."/>
            <person name="Vicente V.A."/>
            <person name="de Hoog S."/>
            <person name="Bocca A.L."/>
            <person name="de Almeida S.R."/>
            <person name="Vasconcelos A.T."/>
            <person name="Felipe M.S."/>
        </authorList>
    </citation>
    <scope>NUCLEOTIDE SEQUENCE [LARGE SCALE GENOMIC DNA]</scope>
    <source>
        <strain evidence="5">KSF</strain>
    </source>
</reference>
<dbReference type="GO" id="GO:0006307">
    <property type="term" value="P:DNA alkylation repair"/>
    <property type="evidence" value="ECO:0007669"/>
    <property type="project" value="InterPro"/>
</dbReference>
<dbReference type="InterPro" id="IPR000868">
    <property type="entry name" value="Isochorismatase-like_dom"/>
</dbReference>
<feature type="region of interest" description="Disordered" evidence="2">
    <location>
        <begin position="301"/>
        <end position="469"/>
    </location>
</feature>
<feature type="region of interest" description="Disordered" evidence="2">
    <location>
        <begin position="705"/>
        <end position="725"/>
    </location>
</feature>
<comment type="caution">
    <text evidence="4">The sequence shown here is derived from an EMBL/GenBank/DDBJ whole genome shotgun (WGS) entry which is preliminary data.</text>
</comment>
<evidence type="ECO:0000256" key="2">
    <source>
        <dbReference type="SAM" id="MobiDB-lite"/>
    </source>
</evidence>
<dbReference type="InterPro" id="IPR036380">
    <property type="entry name" value="Isochorismatase-like_sf"/>
</dbReference>
<dbReference type="SUPFAM" id="SSF51197">
    <property type="entry name" value="Clavaminate synthase-like"/>
    <property type="match status" value="1"/>
</dbReference>
<feature type="compositionally biased region" description="Basic and acidic residues" evidence="2">
    <location>
        <begin position="761"/>
        <end position="787"/>
    </location>
</feature>
<dbReference type="InterPro" id="IPR027450">
    <property type="entry name" value="AlkB-like"/>
</dbReference>
<evidence type="ECO:0000313" key="4">
    <source>
        <dbReference type="EMBL" id="OCT52902.1"/>
    </source>
</evidence>
<dbReference type="eggNOG" id="ENOG502QRZN">
    <property type="taxonomic scope" value="Eukaryota"/>
</dbReference>
<feature type="region of interest" description="Disordered" evidence="2">
    <location>
        <begin position="95"/>
        <end position="124"/>
    </location>
</feature>
<dbReference type="Gene3D" id="2.60.120.590">
    <property type="entry name" value="Alpha-ketoglutarate-dependent dioxygenase AlkB-like"/>
    <property type="match status" value="1"/>
</dbReference>
<dbReference type="InterPro" id="IPR032854">
    <property type="entry name" value="ALKBH3"/>
</dbReference>
<dbReference type="VEuPathDB" id="FungiDB:CLCR_09643"/>
<dbReference type="EMBL" id="LGRB01000008">
    <property type="protein sequence ID" value="OCT52902.1"/>
    <property type="molecule type" value="Genomic_DNA"/>
</dbReference>
<dbReference type="AlphaFoldDB" id="A0A1C1CWH6"/>
<gene>
    <name evidence="4" type="ORF">CLCR_09643</name>
</gene>
<protein>
    <submittedName>
        <fullName evidence="4">Isochorismatase family protein family</fullName>
    </submittedName>
</protein>
<dbReference type="PANTHER" id="PTHR31212:SF5">
    <property type="entry name" value="ISOCHORISMATASE FAMILY PROTEIN FAMILY (AFU_ORTHOLOGUE AFUA_3G14500)"/>
    <property type="match status" value="1"/>
</dbReference>
<evidence type="ECO:0000259" key="3">
    <source>
        <dbReference type="PROSITE" id="PS51471"/>
    </source>
</evidence>
<dbReference type="Proteomes" id="UP000094526">
    <property type="component" value="Unassembled WGS sequence"/>
</dbReference>
<dbReference type="GO" id="GO:0051213">
    <property type="term" value="F:dioxygenase activity"/>
    <property type="evidence" value="ECO:0007669"/>
    <property type="project" value="InterPro"/>
</dbReference>
<evidence type="ECO:0000313" key="5">
    <source>
        <dbReference type="Proteomes" id="UP000094526"/>
    </source>
</evidence>
<dbReference type="Gene3D" id="3.40.50.850">
    <property type="entry name" value="Isochorismatase-like"/>
    <property type="match status" value="1"/>
</dbReference>
<dbReference type="Pfam" id="PF13532">
    <property type="entry name" value="2OG-FeII_Oxy_2"/>
    <property type="match status" value="1"/>
</dbReference>
<feature type="compositionally biased region" description="Basic and acidic residues" evidence="2">
    <location>
        <begin position="111"/>
        <end position="124"/>
    </location>
</feature>
<comment type="similarity">
    <text evidence="1">Belongs to the isochorismatase family.</text>
</comment>
<dbReference type="PANTHER" id="PTHR31212">
    <property type="entry name" value="ALPHA-KETOGLUTARATE-DEPENDENT DIOXYGENASE ALKB HOMOLOG 3"/>
    <property type="match status" value="1"/>
</dbReference>
<feature type="compositionally biased region" description="Basic and acidic residues" evidence="2">
    <location>
        <begin position="303"/>
        <end position="342"/>
    </location>
</feature>
<accession>A0A1C1CWH6</accession>
<sequence length="800" mass="88911">MLFEPGSVPAGPPIETKKALILLDFQNDFIKANGNLFVHNVQPFLSNLLSLVDEFRSKGEVIWVGTGFGQPRSSISPITGSHSIVLKHHLQQRQANETDSEYYNDPSNVRSPHEDPLSPSEKPDAVHDREAFLAPVMTTTKHRCCMPGTWGAEYPDIIKTAINPERDLVMEKSHYSAFQDTPLLMHLRTRLVTEIYVCGTLSNIGVYASVLDAVCHGVQVTLVEDCLGYLDEMCHVEAMRQMADNMGAKGVDCQELRDDLAGLLGEVIREEDYTTRLQVSLPPPSRRTRVHKSRQQIDDWISELERKQSPGPAKDPEGTGSKRSEDLGFPRRDSHSPSESSRKPVKHKATEHKPPQKRSTSDLDPLDEDRVLKLSQKPSSRRTSTHAEQIKPKQAQQVTRKRRSSRGSSVRSVTPSESPIHRTRSAEESSSHKTSSPETGRARVRNMLPDASPEGHHQMGPKKKKKTAPNILGLEDKIGEGDSSLYVNLLDQTEAEQAFYACRRDINWQKMFHRSGEVPRLVAVQGSMPGGGSELPIYRHPADESPELLPFDTVVNMLRKAAERVVGHPLNHALIQWYRTSEDNISEHSDKTLDIVRGSSIVNVSLGAQRTMILRAKKSALLGPAEGEEPDTVRPSQRVPLPHNSLFVLGQTTNQHWLHSIRADKRPDFEKSPAELAFGGERISFTFRNIGTFINVAANTIWGQGATSKTRGGASPLTTGPEAEREGEEMIRAFGQENHRSVDWDWDAWYGKGFDVVNFETKHADERPPAEETHVGGTKGEKGKTDHGGSSPTRAGSAPF</sequence>
<dbReference type="InterPro" id="IPR005123">
    <property type="entry name" value="Oxoglu/Fe-dep_dioxygenase_dom"/>
</dbReference>
<name>A0A1C1CWH6_9EURO</name>
<dbReference type="OrthoDB" id="445341at2759"/>
<feature type="region of interest" description="Disordered" evidence="2">
    <location>
        <begin position="761"/>
        <end position="800"/>
    </location>
</feature>
<organism evidence="4 5">
    <name type="scientific">Cladophialophora carrionii</name>
    <dbReference type="NCBI Taxonomy" id="86049"/>
    <lineage>
        <taxon>Eukaryota</taxon>
        <taxon>Fungi</taxon>
        <taxon>Dikarya</taxon>
        <taxon>Ascomycota</taxon>
        <taxon>Pezizomycotina</taxon>
        <taxon>Eurotiomycetes</taxon>
        <taxon>Chaetothyriomycetidae</taxon>
        <taxon>Chaetothyriales</taxon>
        <taxon>Herpotrichiellaceae</taxon>
        <taxon>Cladophialophora</taxon>
    </lineage>
</organism>
<dbReference type="InterPro" id="IPR037151">
    <property type="entry name" value="AlkB-like_sf"/>
</dbReference>